<dbReference type="InterPro" id="IPR007867">
    <property type="entry name" value="GMC_OxRtase_C"/>
</dbReference>
<keyword evidence="8" id="KW-1207">Sterol metabolism</keyword>
<dbReference type="InterPro" id="IPR001763">
    <property type="entry name" value="Rhodanese-like_dom"/>
</dbReference>
<gene>
    <name evidence="17" type="ORF">WSS_A34517</name>
</gene>
<evidence type="ECO:0000313" key="18">
    <source>
        <dbReference type="Proteomes" id="UP000005951"/>
    </source>
</evidence>
<dbReference type="InterPro" id="IPR000172">
    <property type="entry name" value="GMC_OxRdtase_N"/>
</dbReference>
<evidence type="ECO:0000256" key="13">
    <source>
        <dbReference type="ARBA" id="ARBA00049723"/>
    </source>
</evidence>
<comment type="cofactor">
    <cofactor evidence="1">
        <name>FAD</name>
        <dbReference type="ChEBI" id="CHEBI:57692"/>
    </cofactor>
</comment>
<reference evidence="17 18" key="1">
    <citation type="journal article" date="2013" name="Genome Announc.">
        <title>Draft Genome Sequence of Rhodococcus opacus Strain M213 Shows a Diverse Catabolic Potential.</title>
        <authorList>
            <person name="Pathak A."/>
            <person name="Green S.J."/>
            <person name="Ogram A."/>
            <person name="Chauhan A."/>
        </authorList>
    </citation>
    <scope>NUCLEOTIDE SEQUENCE [LARGE SCALE GENOMIC DNA]</scope>
    <source>
        <strain evidence="17 18">M213</strain>
    </source>
</reference>
<comment type="caution">
    <text evidence="17">The sequence shown here is derived from an EMBL/GenBank/DDBJ whole genome shotgun (WGS) entry which is preliminary data.</text>
</comment>
<dbReference type="GO" id="GO:0004769">
    <property type="term" value="F:steroid Delta-isomerase activity"/>
    <property type="evidence" value="ECO:0007669"/>
    <property type="project" value="UniProtKB-EC"/>
</dbReference>
<dbReference type="EMBL" id="AJYC02000117">
    <property type="protein sequence ID" value="EKT78037.1"/>
    <property type="molecule type" value="Genomic_DNA"/>
</dbReference>
<dbReference type="PRINTS" id="PR00411">
    <property type="entry name" value="PNDRDTASEI"/>
</dbReference>
<dbReference type="GO" id="GO:0016995">
    <property type="term" value="F:cholesterol oxidase activity"/>
    <property type="evidence" value="ECO:0007669"/>
    <property type="project" value="UniProtKB-EC"/>
</dbReference>
<evidence type="ECO:0000256" key="7">
    <source>
        <dbReference type="ARBA" id="ARBA00023098"/>
    </source>
</evidence>
<evidence type="ECO:0000256" key="9">
    <source>
        <dbReference type="ARBA" id="ARBA00023221"/>
    </source>
</evidence>
<dbReference type="EC" id="1.1.3.6" evidence="13"/>
<dbReference type="EC" id="5.3.3.1" evidence="11"/>
<evidence type="ECO:0000256" key="6">
    <source>
        <dbReference type="ARBA" id="ARBA00023002"/>
    </source>
</evidence>
<evidence type="ECO:0000256" key="11">
    <source>
        <dbReference type="ARBA" id="ARBA00038856"/>
    </source>
</evidence>
<proteinExistence type="inferred from homology"/>
<dbReference type="SUPFAM" id="SSF51905">
    <property type="entry name" value="FAD/NAD(P)-binding domain"/>
    <property type="match status" value="1"/>
</dbReference>
<keyword evidence="6" id="KW-0560">Oxidoreductase</keyword>
<evidence type="ECO:0000256" key="14">
    <source>
        <dbReference type="ARBA" id="ARBA00049744"/>
    </source>
</evidence>
<keyword evidence="9" id="KW-0753">Steroid metabolism</keyword>
<dbReference type="Proteomes" id="UP000005951">
    <property type="component" value="Unassembled WGS sequence"/>
</dbReference>
<keyword evidence="10" id="KW-0413">Isomerase</keyword>
<feature type="domain" description="Rhodanese" evidence="16">
    <location>
        <begin position="42"/>
        <end position="83"/>
    </location>
</feature>
<evidence type="ECO:0000256" key="12">
    <source>
        <dbReference type="ARBA" id="ARBA00049645"/>
    </source>
</evidence>
<sequence>MGCPAPYRACDPTPISLVSLAYRNQAPPDRSGCRVSTFDFDVVIIGSGFGGSVAALRLVEKGYRVAVLEAGRRFEDHEFPRTNWDVRRYLWAPKLRCFGLQRVHLLPDVLVMAGAGVGGGSLNYANTLYEPTRAFYEDPQWAHITNWQEELAPYFIRAKKMLGVVPNPHTTPADQAVAAVAKKMGVEDTVTTTPVGVFFGPEGRTVDDPYFGGAGPSRTGCTQCGSCMTGCRVGAKNTLVKNYLYLAEQSGAHIRPLTTVRAVRPGTDGGYEVRTRPTGRIGRRRDSTITAEQVVVAAGTYGTQRLLLEMAQTGELPGLSGQLGTAVRTNSEAILAATARQPSEDYSRGIAITSSFHPDSRTHIEPVRYGKGSNALALLQTVLTDGGGKVPRVLKTFAVAARNPAAFARSLSVRKWSERSIVALVMQTGDNSLRLATKRGLFGMRRLTSRPSPGSAPPTWIPQGHEAVRLLALEIGGDPGGSITDIVNIPITAHFLGGCSIGDSADSGVIDPYQRVYGHPGLHVVDGSAISANLGVNPSLTIVAQAERAFALWPNRGEPDNRPALGAPYKIVKPVLPAHAAATAKTLLGTPGFYGPPNG</sequence>
<keyword evidence="5" id="KW-0274">FAD</keyword>
<dbReference type="AlphaFoldDB" id="K8XIC0"/>
<dbReference type="Pfam" id="PF05199">
    <property type="entry name" value="GMC_oxred_C"/>
    <property type="match status" value="1"/>
</dbReference>
<organism evidence="17 18">
    <name type="scientific">Rhodococcus opacus M213</name>
    <dbReference type="NCBI Taxonomy" id="1129896"/>
    <lineage>
        <taxon>Bacteria</taxon>
        <taxon>Bacillati</taxon>
        <taxon>Actinomycetota</taxon>
        <taxon>Actinomycetes</taxon>
        <taxon>Mycobacteriales</taxon>
        <taxon>Nocardiaceae</taxon>
        <taxon>Rhodococcus</taxon>
    </lineage>
</organism>
<evidence type="ECO:0000256" key="8">
    <source>
        <dbReference type="ARBA" id="ARBA00023166"/>
    </source>
</evidence>
<dbReference type="Gene3D" id="3.50.50.60">
    <property type="entry name" value="FAD/NAD(P)-binding domain"/>
    <property type="match status" value="3"/>
</dbReference>
<evidence type="ECO:0000259" key="16">
    <source>
        <dbReference type="PROSITE" id="PS50206"/>
    </source>
</evidence>
<dbReference type="PROSITE" id="PS50206">
    <property type="entry name" value="RHODANESE_3"/>
    <property type="match status" value="1"/>
</dbReference>
<evidence type="ECO:0000256" key="3">
    <source>
        <dbReference type="ARBA" id="ARBA00022548"/>
    </source>
</evidence>
<dbReference type="InterPro" id="IPR003953">
    <property type="entry name" value="FAD-dep_OxRdtase_2_FAD-bd"/>
</dbReference>
<dbReference type="GO" id="GO:0050660">
    <property type="term" value="F:flavin adenine dinucleotide binding"/>
    <property type="evidence" value="ECO:0007669"/>
    <property type="project" value="InterPro"/>
</dbReference>
<accession>K8XIC0</accession>
<evidence type="ECO:0000256" key="4">
    <source>
        <dbReference type="ARBA" id="ARBA00022630"/>
    </source>
</evidence>
<dbReference type="GO" id="GO:0008203">
    <property type="term" value="P:cholesterol metabolic process"/>
    <property type="evidence" value="ECO:0007669"/>
    <property type="project" value="UniProtKB-KW"/>
</dbReference>
<keyword evidence="3" id="KW-0153">Cholesterol metabolism</keyword>
<keyword evidence="4" id="KW-0285">Flavoprotein</keyword>
<evidence type="ECO:0000256" key="2">
    <source>
        <dbReference type="ARBA" id="ARBA00010790"/>
    </source>
</evidence>
<dbReference type="Pfam" id="PF00732">
    <property type="entry name" value="GMC_oxred_N"/>
    <property type="match status" value="1"/>
</dbReference>
<evidence type="ECO:0000313" key="17">
    <source>
        <dbReference type="EMBL" id="EKT78037.1"/>
    </source>
</evidence>
<dbReference type="PANTHER" id="PTHR47470">
    <property type="entry name" value="CHOLESTEROL OXIDASE"/>
    <property type="match status" value="1"/>
</dbReference>
<dbReference type="InterPro" id="IPR052542">
    <property type="entry name" value="Cholesterol_Oxidase"/>
</dbReference>
<dbReference type="Pfam" id="PF00890">
    <property type="entry name" value="FAD_binding_2"/>
    <property type="match status" value="1"/>
</dbReference>
<keyword evidence="7" id="KW-0443">Lipid metabolism</keyword>
<evidence type="ECO:0000256" key="5">
    <source>
        <dbReference type="ARBA" id="ARBA00022827"/>
    </source>
</evidence>
<evidence type="ECO:0000256" key="10">
    <source>
        <dbReference type="ARBA" id="ARBA00023235"/>
    </source>
</evidence>
<evidence type="ECO:0000256" key="15">
    <source>
        <dbReference type="ARBA" id="ARBA00049778"/>
    </source>
</evidence>
<protein>
    <recommendedName>
        <fullName evidence="14">Cholesterol oxidase</fullName>
        <ecNumber evidence="13">1.1.3.6</ecNumber>
        <ecNumber evidence="11">5.3.3.1</ecNumber>
    </recommendedName>
    <alternativeName>
        <fullName evidence="15">Cholesterol isomerase</fullName>
    </alternativeName>
</protein>
<name>K8XIC0_RHOOP</name>
<comment type="pathway">
    <text evidence="12">Steroid metabolism; cholesterol degradation.</text>
</comment>
<dbReference type="InterPro" id="IPR036188">
    <property type="entry name" value="FAD/NAD-bd_sf"/>
</dbReference>
<comment type="similarity">
    <text evidence="2">Belongs to the GMC oxidoreductase family.</text>
</comment>
<dbReference type="PANTHER" id="PTHR47470:SF1">
    <property type="entry name" value="FAD-DEPENDENT OXIDOREDUCTASE 2 FAD BINDING DOMAIN-CONTAINING PROTEIN"/>
    <property type="match status" value="1"/>
</dbReference>
<evidence type="ECO:0000256" key="1">
    <source>
        <dbReference type="ARBA" id="ARBA00001974"/>
    </source>
</evidence>